<accession>A0A195DAR8</accession>
<name>A0A195DAR8_9HYME</name>
<keyword evidence="2" id="KW-1185">Reference proteome</keyword>
<sequence length="257" mass="29004">MSLTRRFSTIISKNPARQQKAGRRETGNEEARRKMVGRLTGYLRGIASQTTTRDNFRPLDSLSRLFSSFASLSFSIVAHPRLGCSPPERLFSSRWTGETHVQGESGGINIELRLCSIRLILNGALWAFRGIDRPQSGNHTESETRSRDFPWVPSPTNDPAAATTMAGPPSWIMPCLLRHYKMPANIIDKLYTAISRMNSYELKYVRAHGAFKRLLAQIITSESSREARTARRLERLMENQLYEDEEGLLYGPGIAES</sequence>
<dbReference type="Proteomes" id="UP000078492">
    <property type="component" value="Unassembled WGS sequence"/>
</dbReference>
<protein>
    <submittedName>
        <fullName evidence="1">Uncharacterized protein</fullName>
    </submittedName>
</protein>
<proteinExistence type="predicted"/>
<evidence type="ECO:0000313" key="2">
    <source>
        <dbReference type="Proteomes" id="UP000078492"/>
    </source>
</evidence>
<gene>
    <name evidence="1" type="ORF">ALC57_17944</name>
</gene>
<reference evidence="1 2" key="1">
    <citation type="submission" date="2015-09" db="EMBL/GenBank/DDBJ databases">
        <title>Trachymyrmex cornetzi WGS genome.</title>
        <authorList>
            <person name="Nygaard S."/>
            <person name="Hu H."/>
            <person name="Boomsma J."/>
            <person name="Zhang G."/>
        </authorList>
    </citation>
    <scope>NUCLEOTIDE SEQUENCE [LARGE SCALE GENOMIC DNA]</scope>
    <source>
        <strain evidence="1">Tcor2-1</strain>
        <tissue evidence="1">Whole body</tissue>
    </source>
</reference>
<evidence type="ECO:0000313" key="1">
    <source>
        <dbReference type="EMBL" id="KYN09947.1"/>
    </source>
</evidence>
<organism evidence="1 2">
    <name type="scientific">Trachymyrmex cornetzi</name>
    <dbReference type="NCBI Taxonomy" id="471704"/>
    <lineage>
        <taxon>Eukaryota</taxon>
        <taxon>Metazoa</taxon>
        <taxon>Ecdysozoa</taxon>
        <taxon>Arthropoda</taxon>
        <taxon>Hexapoda</taxon>
        <taxon>Insecta</taxon>
        <taxon>Pterygota</taxon>
        <taxon>Neoptera</taxon>
        <taxon>Endopterygota</taxon>
        <taxon>Hymenoptera</taxon>
        <taxon>Apocrita</taxon>
        <taxon>Aculeata</taxon>
        <taxon>Formicoidea</taxon>
        <taxon>Formicidae</taxon>
        <taxon>Myrmicinae</taxon>
        <taxon>Trachymyrmex</taxon>
    </lineage>
</organism>
<dbReference type="AlphaFoldDB" id="A0A195DAR8"/>
<dbReference type="EMBL" id="KQ981063">
    <property type="protein sequence ID" value="KYN09947.1"/>
    <property type="molecule type" value="Genomic_DNA"/>
</dbReference>